<comment type="caution">
    <text evidence="2">The sequence shown here is derived from an EMBL/GenBank/DDBJ whole genome shotgun (WGS) entry which is preliminary data.</text>
</comment>
<evidence type="ECO:0000313" key="2">
    <source>
        <dbReference type="EMBL" id="NYH52501.1"/>
    </source>
</evidence>
<proteinExistence type="predicted"/>
<feature type="compositionally biased region" description="Low complexity" evidence="1">
    <location>
        <begin position="53"/>
        <end position="64"/>
    </location>
</feature>
<reference evidence="2 3" key="1">
    <citation type="submission" date="2020-07" db="EMBL/GenBank/DDBJ databases">
        <title>Sequencing the genomes of 1000 actinobacteria strains.</title>
        <authorList>
            <person name="Klenk H.-P."/>
        </authorList>
    </citation>
    <scope>NUCLEOTIDE SEQUENCE [LARGE SCALE GENOMIC DNA]</scope>
    <source>
        <strain evidence="2 3">DSM 45278</strain>
    </source>
</reference>
<dbReference type="Proteomes" id="UP000584931">
    <property type="component" value="Unassembled WGS sequence"/>
</dbReference>
<name>A0A7Z0BIX4_9ACTN</name>
<organism evidence="2 3">
    <name type="scientific">Nocardiopsis sinuspersici</name>
    <dbReference type="NCBI Taxonomy" id="501010"/>
    <lineage>
        <taxon>Bacteria</taxon>
        <taxon>Bacillati</taxon>
        <taxon>Actinomycetota</taxon>
        <taxon>Actinomycetes</taxon>
        <taxon>Streptosporangiales</taxon>
        <taxon>Nocardiopsidaceae</taxon>
        <taxon>Nocardiopsis</taxon>
    </lineage>
</organism>
<sequence length="263" mass="28444">MGGVVGLPDRGGHADDVVLALAGVLDVEIPLASGSGFPVFRGPSRASSQAPMTGTEEASTATGTIRPNAPTDRWHPRSSTPVWHLFYRTLLRRPFRTHRRQLNFIVLLCDVSGGPGPYFRPGRTGGKGLTGQTREEAVEETQKTRRGDTRMAAPAPGASGRPVLLVRSPDRRRRRRRTHRLTHDTGFHGSVSPCRRLGSRQAPVEVPGFPDRPPGPGNPGTSSGTQLLRNDPSDGRDGPGRRARDRVGAAVPRGNRFDARRTP</sequence>
<feature type="compositionally biased region" description="Basic and acidic residues" evidence="1">
    <location>
        <begin position="231"/>
        <end position="247"/>
    </location>
</feature>
<feature type="region of interest" description="Disordered" evidence="1">
    <location>
        <begin position="42"/>
        <end position="77"/>
    </location>
</feature>
<accession>A0A7Z0BIX4</accession>
<feature type="compositionally biased region" description="Basic and acidic residues" evidence="1">
    <location>
        <begin position="133"/>
        <end position="149"/>
    </location>
</feature>
<protein>
    <submittedName>
        <fullName evidence="2">Uncharacterized protein</fullName>
    </submittedName>
</protein>
<evidence type="ECO:0000313" key="3">
    <source>
        <dbReference type="Proteomes" id="UP000584931"/>
    </source>
</evidence>
<dbReference type="EMBL" id="JACCHL010000001">
    <property type="protein sequence ID" value="NYH52501.1"/>
    <property type="molecule type" value="Genomic_DNA"/>
</dbReference>
<feature type="region of interest" description="Disordered" evidence="1">
    <location>
        <begin position="121"/>
        <end position="263"/>
    </location>
</feature>
<dbReference type="AlphaFoldDB" id="A0A7Z0BIX4"/>
<gene>
    <name evidence="2" type="ORF">HNR06_002090</name>
</gene>
<feature type="compositionally biased region" description="Basic residues" evidence="1">
    <location>
        <begin position="170"/>
        <end position="180"/>
    </location>
</feature>
<evidence type="ECO:0000256" key="1">
    <source>
        <dbReference type="SAM" id="MobiDB-lite"/>
    </source>
</evidence>